<proteinExistence type="predicted"/>
<accession>A0ACB7SV63</accession>
<comment type="caution">
    <text evidence="1">The sequence shown here is derived from an EMBL/GenBank/DDBJ whole genome shotgun (WGS) entry which is preliminary data.</text>
</comment>
<evidence type="ECO:0000313" key="1">
    <source>
        <dbReference type="EMBL" id="KAH6937917.1"/>
    </source>
</evidence>
<sequence>MWVDRRRVRCPGSTVTLLLQRELGYKPRQPTHALAFDRVGEDRAAHYELEETACDLPQSVRSTFLMAFSPDCTKVASTHGDHRIHVCEVATGKLAHTLEGHPRTPWCLAFHPSSNHILASGCLAGQVRVWDLRGGSEVWSSREGTVISSLAFHPLEPLLAIATANRVVLWDWRKGQALATCKTASEREKVRFVQFCAPRGDSLVTGITNVDPSAPGVNGPRVLDPLLGPQVGALRVPAAAVDTGSSQRRSILTRLMSMYQRLEGLEEGNLHGADDGSSADEDATLSGASASASVTTGPNSRHFWSTFYRLRSICSRLERRMRLHASPMWAPPHTPAAARGSSQTATLGSTTAADAAATRRRAARMSTATPFTSSAGPSSAASSASNPGAASLSTQPDVSLSLVSLLARLQMSLQSLSSAALTTAVAREQIHQLGRRITEILERLANVSGYRARLTSLREQIYEAAAAAGPWSDQPGMGPAWEVEAADHQLRTSMSAERRRGGGVADDASPSQHWDLAYCLWLRDSGGNGTSTDGERNVYELACSLARTLRTQRNQLRRRSKQLKQLWWQWRWHPLMTAQAVPSSVCVPLLIDTGCTGGPSASAGW</sequence>
<dbReference type="EMBL" id="CM023482">
    <property type="protein sequence ID" value="KAH6937917.1"/>
    <property type="molecule type" value="Genomic_DNA"/>
</dbReference>
<dbReference type="Proteomes" id="UP000821845">
    <property type="component" value="Chromosome 2"/>
</dbReference>
<name>A0ACB7SV63_HYAAI</name>
<organism evidence="1 2">
    <name type="scientific">Hyalomma asiaticum</name>
    <name type="common">Tick</name>
    <dbReference type="NCBI Taxonomy" id="266040"/>
    <lineage>
        <taxon>Eukaryota</taxon>
        <taxon>Metazoa</taxon>
        <taxon>Ecdysozoa</taxon>
        <taxon>Arthropoda</taxon>
        <taxon>Chelicerata</taxon>
        <taxon>Arachnida</taxon>
        <taxon>Acari</taxon>
        <taxon>Parasitiformes</taxon>
        <taxon>Ixodida</taxon>
        <taxon>Ixodoidea</taxon>
        <taxon>Ixodidae</taxon>
        <taxon>Hyalomminae</taxon>
        <taxon>Hyalomma</taxon>
    </lineage>
</organism>
<protein>
    <submittedName>
        <fullName evidence="1">Uncharacterized protein</fullName>
    </submittedName>
</protein>
<keyword evidence="2" id="KW-1185">Reference proteome</keyword>
<evidence type="ECO:0000313" key="2">
    <source>
        <dbReference type="Proteomes" id="UP000821845"/>
    </source>
</evidence>
<gene>
    <name evidence="1" type="ORF">HPB50_005241</name>
</gene>
<reference evidence="1" key="1">
    <citation type="submission" date="2020-05" db="EMBL/GenBank/DDBJ databases">
        <title>Large-scale comparative analyses of tick genomes elucidate their genetic diversity and vector capacities.</title>
        <authorList>
            <person name="Jia N."/>
            <person name="Wang J."/>
            <person name="Shi W."/>
            <person name="Du L."/>
            <person name="Sun Y."/>
            <person name="Zhan W."/>
            <person name="Jiang J."/>
            <person name="Wang Q."/>
            <person name="Zhang B."/>
            <person name="Ji P."/>
            <person name="Sakyi L.B."/>
            <person name="Cui X."/>
            <person name="Yuan T."/>
            <person name="Jiang B."/>
            <person name="Yang W."/>
            <person name="Lam T.T.-Y."/>
            <person name="Chang Q."/>
            <person name="Ding S."/>
            <person name="Wang X."/>
            <person name="Zhu J."/>
            <person name="Ruan X."/>
            <person name="Zhao L."/>
            <person name="Wei J."/>
            <person name="Que T."/>
            <person name="Du C."/>
            <person name="Cheng J."/>
            <person name="Dai P."/>
            <person name="Han X."/>
            <person name="Huang E."/>
            <person name="Gao Y."/>
            <person name="Liu J."/>
            <person name="Shao H."/>
            <person name="Ye R."/>
            <person name="Li L."/>
            <person name="Wei W."/>
            <person name="Wang X."/>
            <person name="Wang C."/>
            <person name="Yang T."/>
            <person name="Huo Q."/>
            <person name="Li W."/>
            <person name="Guo W."/>
            <person name="Chen H."/>
            <person name="Zhou L."/>
            <person name="Ni X."/>
            <person name="Tian J."/>
            <person name="Zhou Y."/>
            <person name="Sheng Y."/>
            <person name="Liu T."/>
            <person name="Pan Y."/>
            <person name="Xia L."/>
            <person name="Li J."/>
            <person name="Zhao F."/>
            <person name="Cao W."/>
        </authorList>
    </citation>
    <scope>NUCLEOTIDE SEQUENCE</scope>
    <source>
        <strain evidence="1">Hyas-2018</strain>
    </source>
</reference>